<evidence type="ECO:0000256" key="4">
    <source>
        <dbReference type="ARBA" id="ARBA00023163"/>
    </source>
</evidence>
<gene>
    <name evidence="10" type="ORF">L484_019058</name>
</gene>
<dbReference type="Proteomes" id="UP000030645">
    <property type="component" value="Unassembled WGS sequence"/>
</dbReference>
<dbReference type="GO" id="GO:0003677">
    <property type="term" value="F:DNA binding"/>
    <property type="evidence" value="ECO:0007669"/>
    <property type="project" value="UniProtKB-KW"/>
</dbReference>
<feature type="domain" description="Myb-like" evidence="7">
    <location>
        <begin position="136"/>
        <end position="188"/>
    </location>
</feature>
<dbReference type="Gene3D" id="1.10.10.60">
    <property type="entry name" value="Homeodomain-like"/>
    <property type="match status" value="2"/>
</dbReference>
<dbReference type="InterPro" id="IPR006447">
    <property type="entry name" value="Myb_dom_plants"/>
</dbReference>
<evidence type="ECO:0000256" key="5">
    <source>
        <dbReference type="ARBA" id="ARBA00023242"/>
    </source>
</evidence>
<proteinExistence type="predicted"/>
<feature type="compositionally biased region" description="Gly residues" evidence="6">
    <location>
        <begin position="113"/>
        <end position="131"/>
    </location>
</feature>
<evidence type="ECO:0000256" key="2">
    <source>
        <dbReference type="ARBA" id="ARBA00023015"/>
    </source>
</evidence>
<keyword evidence="2" id="KW-0805">Transcription regulation</keyword>
<keyword evidence="3" id="KW-0238">DNA-binding</keyword>
<protein>
    <submittedName>
        <fullName evidence="10">Transcription factor</fullName>
    </submittedName>
</protein>
<dbReference type="PANTHER" id="PTHR44042:SF67">
    <property type="entry name" value="MYB-LIKE PROTEIN I"/>
    <property type="match status" value="1"/>
</dbReference>
<dbReference type="Pfam" id="PF00249">
    <property type="entry name" value="Myb_DNA-binding"/>
    <property type="match status" value="2"/>
</dbReference>
<accession>W9RR20</accession>
<dbReference type="PANTHER" id="PTHR44042">
    <property type="entry name" value="DUPLICATED HOMEODOMAIN-LIKE SUPERFAMILY PROTEIN-RELATED"/>
    <property type="match status" value="1"/>
</dbReference>
<dbReference type="SMART" id="SM00717">
    <property type="entry name" value="SANT"/>
    <property type="match status" value="2"/>
</dbReference>
<name>W9RR20_9ROSA</name>
<dbReference type="CDD" id="cd00167">
    <property type="entry name" value="SANT"/>
    <property type="match status" value="2"/>
</dbReference>
<feature type="compositionally biased region" description="Basic and acidic residues" evidence="6">
    <location>
        <begin position="132"/>
        <end position="142"/>
    </location>
</feature>
<dbReference type="InterPro" id="IPR017884">
    <property type="entry name" value="SANT_dom"/>
</dbReference>
<organism evidence="10 11">
    <name type="scientific">Morus notabilis</name>
    <dbReference type="NCBI Taxonomy" id="981085"/>
    <lineage>
        <taxon>Eukaryota</taxon>
        <taxon>Viridiplantae</taxon>
        <taxon>Streptophyta</taxon>
        <taxon>Embryophyta</taxon>
        <taxon>Tracheophyta</taxon>
        <taxon>Spermatophyta</taxon>
        <taxon>Magnoliopsida</taxon>
        <taxon>eudicotyledons</taxon>
        <taxon>Gunneridae</taxon>
        <taxon>Pentapetalae</taxon>
        <taxon>rosids</taxon>
        <taxon>fabids</taxon>
        <taxon>Rosales</taxon>
        <taxon>Moraceae</taxon>
        <taxon>Moreae</taxon>
        <taxon>Morus</taxon>
    </lineage>
</organism>
<keyword evidence="11" id="KW-1185">Reference proteome</keyword>
<evidence type="ECO:0000259" key="8">
    <source>
        <dbReference type="PROSITE" id="PS51293"/>
    </source>
</evidence>
<dbReference type="NCBIfam" id="TIGR01557">
    <property type="entry name" value="myb_SHAQKYF"/>
    <property type="match status" value="1"/>
</dbReference>
<dbReference type="FunFam" id="1.10.10.60:FF:000154">
    <property type="entry name" value="Transcription factor SRM1"/>
    <property type="match status" value="1"/>
</dbReference>
<evidence type="ECO:0000256" key="6">
    <source>
        <dbReference type="SAM" id="MobiDB-lite"/>
    </source>
</evidence>
<feature type="domain" description="HTH myb-type" evidence="9">
    <location>
        <begin position="136"/>
        <end position="192"/>
    </location>
</feature>
<feature type="region of interest" description="Disordered" evidence="6">
    <location>
        <begin position="81"/>
        <end position="142"/>
    </location>
</feature>
<dbReference type="PROSITE" id="PS51293">
    <property type="entry name" value="SANT"/>
    <property type="match status" value="1"/>
</dbReference>
<dbReference type="InterPro" id="IPR017930">
    <property type="entry name" value="Myb_dom"/>
</dbReference>
<dbReference type="FunFam" id="1.10.10.60:FF:000009">
    <property type="entry name" value="transcription factor MYB1R1"/>
    <property type="match status" value="1"/>
</dbReference>
<evidence type="ECO:0000259" key="7">
    <source>
        <dbReference type="PROSITE" id="PS50090"/>
    </source>
</evidence>
<dbReference type="PROSITE" id="PS50090">
    <property type="entry name" value="MYB_LIKE"/>
    <property type="match status" value="2"/>
</dbReference>
<evidence type="ECO:0000259" key="9">
    <source>
        <dbReference type="PROSITE" id="PS51294"/>
    </source>
</evidence>
<dbReference type="InterPro" id="IPR009057">
    <property type="entry name" value="Homeodomain-like_sf"/>
</dbReference>
<evidence type="ECO:0000313" key="10">
    <source>
        <dbReference type="EMBL" id="EXC04460.1"/>
    </source>
</evidence>
<dbReference type="AlphaFoldDB" id="W9RR20"/>
<dbReference type="KEGG" id="mnt:21402012"/>
<feature type="domain" description="Myb-like" evidence="7">
    <location>
        <begin position="1"/>
        <end position="65"/>
    </location>
</feature>
<evidence type="ECO:0000256" key="3">
    <source>
        <dbReference type="ARBA" id="ARBA00023125"/>
    </source>
</evidence>
<dbReference type="STRING" id="981085.W9RR20"/>
<evidence type="ECO:0000256" key="1">
    <source>
        <dbReference type="ARBA" id="ARBA00004123"/>
    </source>
</evidence>
<sequence>MSSTTTTSWSKEEEKAFENAIAMHWKEKQEGEEEEEDSKEQWDKIASMVPSKSMEELKRHFQMLLDDVNAIEAGHIPVPNYAVDDNGHNPSKDSHHVVSGSEKRLNGNSSAGHGSGFSSGLAGHDGGGKGGSRAEQERRKGIPWTEEEHRLFLLGLDKFGKGDWRSISRNFVISRTPTQVASHAQKYFIRLNSVNRDRRRSSIHDITSVANGEVSPHQAPPITGQQANTNQSSVPAMGAPQLVKHRGQPHVPGIGMYGAPMGHPVAAPPGHMGSAVGTPVMLPPGHHPHPHHHPHHHPPPYIVPVAYPMAPPTMHQ</sequence>
<feature type="region of interest" description="Disordered" evidence="6">
    <location>
        <begin position="24"/>
        <end position="43"/>
    </location>
</feature>
<dbReference type="SUPFAM" id="SSF46689">
    <property type="entry name" value="Homeodomain-like"/>
    <property type="match status" value="2"/>
</dbReference>
<keyword evidence="4" id="KW-0804">Transcription</keyword>
<dbReference type="GO" id="GO:0005634">
    <property type="term" value="C:nucleus"/>
    <property type="evidence" value="ECO:0007669"/>
    <property type="project" value="UniProtKB-SubCell"/>
</dbReference>
<dbReference type="EMBL" id="KE345474">
    <property type="protein sequence ID" value="EXC04460.1"/>
    <property type="molecule type" value="Genomic_DNA"/>
</dbReference>
<evidence type="ECO:0000313" key="11">
    <source>
        <dbReference type="Proteomes" id="UP000030645"/>
    </source>
</evidence>
<dbReference type="OrthoDB" id="118550at2759"/>
<keyword evidence="5" id="KW-0539">Nucleus</keyword>
<dbReference type="eggNOG" id="KOG0724">
    <property type="taxonomic scope" value="Eukaryota"/>
</dbReference>
<feature type="domain" description="SANT" evidence="8">
    <location>
        <begin position="144"/>
        <end position="192"/>
    </location>
</feature>
<dbReference type="InterPro" id="IPR001005">
    <property type="entry name" value="SANT/Myb"/>
</dbReference>
<dbReference type="PROSITE" id="PS51294">
    <property type="entry name" value="HTH_MYB"/>
    <property type="match status" value="1"/>
</dbReference>
<feature type="compositionally biased region" description="Basic and acidic residues" evidence="6">
    <location>
        <begin position="85"/>
        <end position="105"/>
    </location>
</feature>
<comment type="subcellular location">
    <subcellularLocation>
        <location evidence="1">Nucleus</location>
    </subcellularLocation>
</comment>
<reference evidence="11" key="1">
    <citation type="submission" date="2013-01" db="EMBL/GenBank/DDBJ databases">
        <title>Draft Genome Sequence of a Mulberry Tree, Morus notabilis C.K. Schneid.</title>
        <authorList>
            <person name="He N."/>
            <person name="Zhao S."/>
        </authorList>
    </citation>
    <scope>NUCLEOTIDE SEQUENCE</scope>
</reference>